<dbReference type="EMBL" id="WMBQ01000002">
    <property type="protein sequence ID" value="MTD95811.1"/>
    <property type="molecule type" value="Genomic_DNA"/>
</dbReference>
<evidence type="ECO:0000313" key="11">
    <source>
        <dbReference type="Proteomes" id="UP000440694"/>
    </source>
</evidence>
<dbReference type="GO" id="GO:0015420">
    <property type="term" value="F:ABC-type vitamin B12 transporter activity"/>
    <property type="evidence" value="ECO:0007669"/>
    <property type="project" value="UniProtKB-UniRule"/>
</dbReference>
<keyword evidence="4 9" id="KW-1003">Cell membrane</keyword>
<comment type="function">
    <text evidence="9">Converts cobyric acid to cobinamide by the addition of aminopropanol on the F carboxylic group.</text>
</comment>
<dbReference type="AlphaFoldDB" id="A0A6I3KSW5"/>
<evidence type="ECO:0000256" key="7">
    <source>
        <dbReference type="ARBA" id="ARBA00022989"/>
    </source>
</evidence>
<protein>
    <recommendedName>
        <fullName evidence="9">Cobalamin biosynthesis protein CobD</fullName>
    </recommendedName>
</protein>
<dbReference type="PANTHER" id="PTHR34308">
    <property type="entry name" value="COBALAMIN BIOSYNTHESIS PROTEIN CBIB"/>
    <property type="match status" value="1"/>
</dbReference>
<evidence type="ECO:0000256" key="3">
    <source>
        <dbReference type="ARBA" id="ARBA00006263"/>
    </source>
</evidence>
<reference evidence="10 11" key="1">
    <citation type="submission" date="2019-11" db="EMBL/GenBank/DDBJ databases">
        <title>Identification of a novel strain.</title>
        <authorList>
            <person name="Xu Q."/>
            <person name="Wang G."/>
        </authorList>
    </citation>
    <scope>NUCLEOTIDE SEQUENCE [LARGE SCALE GENOMIC DNA]</scope>
    <source>
        <strain evidence="11">xq</strain>
    </source>
</reference>
<organism evidence="10 11">
    <name type="scientific">Hyphomicrobium album</name>
    <dbReference type="NCBI Taxonomy" id="2665159"/>
    <lineage>
        <taxon>Bacteria</taxon>
        <taxon>Pseudomonadati</taxon>
        <taxon>Pseudomonadota</taxon>
        <taxon>Alphaproteobacteria</taxon>
        <taxon>Hyphomicrobiales</taxon>
        <taxon>Hyphomicrobiaceae</taxon>
        <taxon>Hyphomicrobium</taxon>
    </lineage>
</organism>
<feature type="transmembrane region" description="Helical" evidence="9">
    <location>
        <begin position="59"/>
        <end position="80"/>
    </location>
</feature>
<comment type="similarity">
    <text evidence="3 9">Belongs to the CobD/CbiB family.</text>
</comment>
<evidence type="ECO:0000256" key="8">
    <source>
        <dbReference type="ARBA" id="ARBA00023136"/>
    </source>
</evidence>
<evidence type="ECO:0000256" key="4">
    <source>
        <dbReference type="ARBA" id="ARBA00022475"/>
    </source>
</evidence>
<feature type="transmembrane region" description="Helical" evidence="9">
    <location>
        <begin position="87"/>
        <end position="107"/>
    </location>
</feature>
<dbReference type="RefSeq" id="WP_154740307.1">
    <property type="nucleotide sequence ID" value="NZ_WMBQ01000002.1"/>
</dbReference>
<keyword evidence="11" id="KW-1185">Reference proteome</keyword>
<dbReference type="Pfam" id="PF03186">
    <property type="entry name" value="CobD_Cbib"/>
    <property type="match status" value="1"/>
</dbReference>
<dbReference type="NCBIfam" id="TIGR00380">
    <property type="entry name" value="cobal_cbiB"/>
    <property type="match status" value="1"/>
</dbReference>
<dbReference type="UniPathway" id="UPA00148"/>
<keyword evidence="6 9" id="KW-0812">Transmembrane</keyword>
<accession>A0A6I3KSW5</accession>
<evidence type="ECO:0000256" key="5">
    <source>
        <dbReference type="ARBA" id="ARBA00022573"/>
    </source>
</evidence>
<dbReference type="GO" id="GO:0005886">
    <property type="term" value="C:plasma membrane"/>
    <property type="evidence" value="ECO:0007669"/>
    <property type="project" value="UniProtKB-SubCell"/>
</dbReference>
<feature type="transmembrane region" description="Helical" evidence="9">
    <location>
        <begin position="302"/>
        <end position="321"/>
    </location>
</feature>
<dbReference type="GO" id="GO:0009236">
    <property type="term" value="P:cobalamin biosynthetic process"/>
    <property type="evidence" value="ECO:0007669"/>
    <property type="project" value="UniProtKB-UniRule"/>
</dbReference>
<comment type="caution">
    <text evidence="9">Lacks conserved residue(s) required for the propagation of feature annotation.</text>
</comment>
<dbReference type="Proteomes" id="UP000440694">
    <property type="component" value="Unassembled WGS sequence"/>
</dbReference>
<keyword evidence="7 9" id="KW-1133">Transmembrane helix</keyword>
<dbReference type="PANTHER" id="PTHR34308:SF1">
    <property type="entry name" value="COBALAMIN BIOSYNTHESIS PROTEIN CBIB"/>
    <property type="match status" value="1"/>
</dbReference>
<keyword evidence="5 9" id="KW-0169">Cobalamin biosynthesis</keyword>
<evidence type="ECO:0000256" key="2">
    <source>
        <dbReference type="ARBA" id="ARBA00004953"/>
    </source>
</evidence>
<comment type="caution">
    <text evidence="10">The sequence shown here is derived from an EMBL/GenBank/DDBJ whole genome shotgun (WGS) entry which is preliminary data.</text>
</comment>
<dbReference type="InterPro" id="IPR004485">
    <property type="entry name" value="Cobalamin_biosynth_CobD/CbiB"/>
</dbReference>
<comment type="pathway">
    <text evidence="2 9">Cofactor biosynthesis; adenosylcobalamin biosynthesis.</text>
</comment>
<proteinExistence type="inferred from homology"/>
<name>A0A6I3KSW5_9HYPH</name>
<sequence length="322" mass="33371">MYPLTALTAAALDATLGYPQWVFARIGHPVSWMGRLIAWCERHWNAPGLSFGRRRLHGLAALLVTVGVTAGLCVAIVAVVQSLLPPVLALILVGALASTLIAQRSLYEHVSAVATALEQDGIGGGRTAVARIVGRDTAALDTAAVSRAAIESLAENYSDGVVAPLFWLLVGGLPGAGAYKAINTADSMIGHKSERYHAYGWAAARLDDLVNLPASRLSALFIVVAAALLPGLDASAAARAVMRDARAHRSPNAGWPEAAMAGALGLRLAGPRVYGGVAVDDHWMGDGRAEATAGDIRRALSVIRLACVLQALTIGCIAVALA</sequence>
<feature type="transmembrane region" description="Helical" evidence="9">
    <location>
        <begin position="217"/>
        <end position="241"/>
    </location>
</feature>
<comment type="subcellular location">
    <subcellularLocation>
        <location evidence="1 9">Cell membrane</location>
        <topology evidence="1 9">Multi-pass membrane protein</topology>
    </subcellularLocation>
</comment>
<evidence type="ECO:0000256" key="1">
    <source>
        <dbReference type="ARBA" id="ARBA00004651"/>
    </source>
</evidence>
<evidence type="ECO:0000256" key="9">
    <source>
        <dbReference type="HAMAP-Rule" id="MF_00024"/>
    </source>
</evidence>
<keyword evidence="8 9" id="KW-0472">Membrane</keyword>
<dbReference type="HAMAP" id="MF_00024">
    <property type="entry name" value="CobD_CbiB"/>
    <property type="match status" value="1"/>
</dbReference>
<gene>
    <name evidence="9 10" type="primary">cobD</name>
    <name evidence="10" type="ORF">GIW81_15840</name>
</gene>
<evidence type="ECO:0000256" key="6">
    <source>
        <dbReference type="ARBA" id="ARBA00022692"/>
    </source>
</evidence>
<evidence type="ECO:0000313" key="10">
    <source>
        <dbReference type="EMBL" id="MTD95811.1"/>
    </source>
</evidence>
<dbReference type="GO" id="GO:0048472">
    <property type="term" value="F:threonine-phosphate decarboxylase activity"/>
    <property type="evidence" value="ECO:0007669"/>
    <property type="project" value="InterPro"/>
</dbReference>